<name>A0A6L4WW03_9BACT</name>
<organism evidence="1 2">
    <name type="scientific">Poseidonibacter ostreae</name>
    <dbReference type="NCBI Taxonomy" id="2654171"/>
    <lineage>
        <taxon>Bacteria</taxon>
        <taxon>Pseudomonadati</taxon>
        <taxon>Campylobacterota</taxon>
        <taxon>Epsilonproteobacteria</taxon>
        <taxon>Campylobacterales</taxon>
        <taxon>Arcobacteraceae</taxon>
        <taxon>Poseidonibacter</taxon>
    </lineage>
</organism>
<gene>
    <name evidence="1" type="ORF">GBG19_00015</name>
</gene>
<dbReference type="EMBL" id="WFKK01000001">
    <property type="protein sequence ID" value="KAB7891252.1"/>
    <property type="molecule type" value="Genomic_DNA"/>
</dbReference>
<dbReference type="RefSeq" id="WP_152279354.1">
    <property type="nucleotide sequence ID" value="NZ_WFKK01000001.1"/>
</dbReference>
<sequence>MREPKNSLGLERIERDGANCLVHNGFTVAEPKDSFVTLNDSQDFQLVVKGTKEDKKHTFKMLLTEDFLTDVENDISLDMTAFKSDTSDMKSLLSDLETSKKNKTPKEVLENMILGLNRRIEFNRDIEEDDNEKESMMPYLIENIELCELYAREHNITDYSTITDRDLFLSDTEK</sequence>
<evidence type="ECO:0000313" key="1">
    <source>
        <dbReference type="EMBL" id="KAB7891252.1"/>
    </source>
</evidence>
<dbReference type="Proteomes" id="UP000472839">
    <property type="component" value="Unassembled WGS sequence"/>
</dbReference>
<evidence type="ECO:0000313" key="2">
    <source>
        <dbReference type="Proteomes" id="UP000472839"/>
    </source>
</evidence>
<accession>A0A6L4WW03</accession>
<comment type="caution">
    <text evidence="1">The sequence shown here is derived from an EMBL/GenBank/DDBJ whole genome shotgun (WGS) entry which is preliminary data.</text>
</comment>
<dbReference type="AlphaFoldDB" id="A0A6L4WW03"/>
<protein>
    <submittedName>
        <fullName evidence="1">Uncharacterized protein</fullName>
    </submittedName>
</protein>
<proteinExistence type="predicted"/>
<reference evidence="1 2" key="1">
    <citation type="submission" date="2019-10" db="EMBL/GenBank/DDBJ databases">
        <title>Poseidonibacter ostreae sp. nov., isolated from the gut of the Ostrea denselamellosa.</title>
        <authorList>
            <person name="Choi A."/>
        </authorList>
    </citation>
    <scope>NUCLEOTIDE SEQUENCE [LARGE SCALE GENOMIC DNA]</scope>
    <source>
        <strain evidence="1 2">SJOD-M-33</strain>
    </source>
</reference>